<evidence type="ECO:0000256" key="5">
    <source>
        <dbReference type="ARBA" id="ARBA00023033"/>
    </source>
</evidence>
<dbReference type="PANTHER" id="PTHR13789">
    <property type="entry name" value="MONOOXYGENASE"/>
    <property type="match status" value="1"/>
</dbReference>
<dbReference type="PRINTS" id="PR00420">
    <property type="entry name" value="RNGMNOXGNASE"/>
</dbReference>
<keyword evidence="5" id="KW-0503">Monooxygenase</keyword>
<dbReference type="Pfam" id="PF01494">
    <property type="entry name" value="FAD_binding_3"/>
    <property type="match status" value="1"/>
</dbReference>
<dbReference type="EMBL" id="JAATWM020000017">
    <property type="protein sequence ID" value="KAF9876672.1"/>
    <property type="molecule type" value="Genomic_DNA"/>
</dbReference>
<dbReference type="PANTHER" id="PTHR13789:SF147">
    <property type="entry name" value="PUTATIVE (AFU_ORTHOLOGUE AFUA_2G01950)-RELATED"/>
    <property type="match status" value="1"/>
</dbReference>
<gene>
    <name evidence="7" type="ORF">CkaCkLH20_06080</name>
</gene>
<protein>
    <submittedName>
        <fullName evidence="7">Salicylate hydroxylase</fullName>
    </submittedName>
</protein>
<dbReference type="Gene3D" id="3.50.50.60">
    <property type="entry name" value="FAD/NAD(P)-binding domain"/>
    <property type="match status" value="1"/>
</dbReference>
<dbReference type="Proteomes" id="UP000781932">
    <property type="component" value="Unassembled WGS sequence"/>
</dbReference>
<dbReference type="OrthoDB" id="420606at2759"/>
<dbReference type="InterPro" id="IPR036188">
    <property type="entry name" value="FAD/NAD-bd_sf"/>
</dbReference>
<sequence>MRVIIVGAGLGGLCAAIGFARKGHEVQVLEQRPNLAPTGGALNIRPGASKILIGWGLSNDLASVSIDTPANVLRNLTTGEVATRAVATDISDYPDWGTNRDVLVEIFYRQAKEAGATVLFDVAVTKVEETAQEAVVNLRDGTRLVADIVLAADGIRSIIREQILRGTGRPIDPIVTDVTLYGVRLTKEEMVSEPGLEPLMDQSYLNVYMGDDGIVHVTSRYNSTLGSYAALFGVKGSTDQRGLWDERGDIEYVRKMFKGACPEIRKVLDVAKTCDRWRLAELPDLPRWTSEGGRIVLLGDSAHAMQPSAAQGFSLIVEDIGVLEYLISKSPKPAANVPAITSDWQNIRKARCERIKKWASHNTELFTSPSKKLPPSSGQWQVKSLKNVKPDMNAELGTSAFLKWAQGTDAIAEADRYLQTERSRL</sequence>
<reference evidence="7" key="2">
    <citation type="submission" date="2020-11" db="EMBL/GenBank/DDBJ databases">
        <title>Whole genome sequencing of Colletotrichum sp.</title>
        <authorList>
            <person name="Li H."/>
        </authorList>
    </citation>
    <scope>NUCLEOTIDE SEQUENCE</scope>
    <source>
        <strain evidence="7">CkLH20</strain>
    </source>
</reference>
<evidence type="ECO:0000256" key="1">
    <source>
        <dbReference type="ARBA" id="ARBA00007992"/>
    </source>
</evidence>
<dbReference type="InterPro" id="IPR050493">
    <property type="entry name" value="FAD-dep_Monooxygenase_BioMet"/>
</dbReference>
<dbReference type="GO" id="GO:0004497">
    <property type="term" value="F:monooxygenase activity"/>
    <property type="evidence" value="ECO:0007669"/>
    <property type="project" value="UniProtKB-KW"/>
</dbReference>
<keyword evidence="2" id="KW-0285">Flavoprotein</keyword>
<evidence type="ECO:0000313" key="7">
    <source>
        <dbReference type="EMBL" id="KAF9876672.1"/>
    </source>
</evidence>
<evidence type="ECO:0000256" key="4">
    <source>
        <dbReference type="ARBA" id="ARBA00023002"/>
    </source>
</evidence>
<dbReference type="GO" id="GO:0071949">
    <property type="term" value="F:FAD binding"/>
    <property type="evidence" value="ECO:0007669"/>
    <property type="project" value="InterPro"/>
</dbReference>
<keyword evidence="8" id="KW-1185">Reference proteome</keyword>
<proteinExistence type="inferred from homology"/>
<dbReference type="GeneID" id="62161871"/>
<name>A0A9P6I498_9PEZI</name>
<comment type="similarity">
    <text evidence="1">Belongs to the paxM FAD-dependent monooxygenase family.</text>
</comment>
<keyword evidence="3" id="KW-0274">FAD</keyword>
<organism evidence="7 8">
    <name type="scientific">Colletotrichum karsti</name>
    <dbReference type="NCBI Taxonomy" id="1095194"/>
    <lineage>
        <taxon>Eukaryota</taxon>
        <taxon>Fungi</taxon>
        <taxon>Dikarya</taxon>
        <taxon>Ascomycota</taxon>
        <taxon>Pezizomycotina</taxon>
        <taxon>Sordariomycetes</taxon>
        <taxon>Hypocreomycetidae</taxon>
        <taxon>Glomerellales</taxon>
        <taxon>Glomerellaceae</taxon>
        <taxon>Colletotrichum</taxon>
        <taxon>Colletotrichum boninense species complex</taxon>
    </lineage>
</organism>
<dbReference type="InterPro" id="IPR002938">
    <property type="entry name" value="FAD-bd"/>
</dbReference>
<feature type="domain" description="FAD-binding" evidence="6">
    <location>
        <begin position="2"/>
        <end position="320"/>
    </location>
</feature>
<reference evidence="7" key="1">
    <citation type="submission" date="2020-03" db="EMBL/GenBank/DDBJ databases">
        <authorList>
            <person name="He L."/>
        </authorList>
    </citation>
    <scope>NUCLEOTIDE SEQUENCE</scope>
    <source>
        <strain evidence="7">CkLH20</strain>
    </source>
</reference>
<evidence type="ECO:0000256" key="3">
    <source>
        <dbReference type="ARBA" id="ARBA00022827"/>
    </source>
</evidence>
<evidence type="ECO:0000259" key="6">
    <source>
        <dbReference type="Pfam" id="PF01494"/>
    </source>
</evidence>
<evidence type="ECO:0000256" key="2">
    <source>
        <dbReference type="ARBA" id="ARBA00022630"/>
    </source>
</evidence>
<keyword evidence="4" id="KW-0560">Oxidoreductase</keyword>
<dbReference type="SUPFAM" id="SSF51905">
    <property type="entry name" value="FAD/NAD(P)-binding domain"/>
    <property type="match status" value="1"/>
</dbReference>
<dbReference type="RefSeq" id="XP_038746133.1">
    <property type="nucleotide sequence ID" value="XM_038888797.1"/>
</dbReference>
<comment type="caution">
    <text evidence="7">The sequence shown here is derived from an EMBL/GenBank/DDBJ whole genome shotgun (WGS) entry which is preliminary data.</text>
</comment>
<dbReference type="AlphaFoldDB" id="A0A9P6I498"/>
<accession>A0A9P6I498</accession>
<evidence type="ECO:0000313" key="8">
    <source>
        <dbReference type="Proteomes" id="UP000781932"/>
    </source>
</evidence>